<reference evidence="1 2" key="1">
    <citation type="journal article" date="2018" name="Biotechnol. Adv.">
        <title>Improved genomic resources and new bioinformatic workflow for the carcinogenic parasite Clonorchis sinensis: Biotechnological implications.</title>
        <authorList>
            <person name="Wang D."/>
            <person name="Korhonen P.K."/>
            <person name="Gasser R.B."/>
            <person name="Young N.D."/>
        </authorList>
    </citation>
    <scope>NUCLEOTIDE SEQUENCE [LARGE SCALE GENOMIC DNA]</scope>
    <source>
        <strain evidence="1">Cs-k2</strain>
    </source>
</reference>
<comment type="caution">
    <text evidence="1">The sequence shown here is derived from an EMBL/GenBank/DDBJ whole genome shotgun (WGS) entry which is preliminary data.</text>
</comment>
<proteinExistence type="predicted"/>
<protein>
    <submittedName>
        <fullName evidence="1">Uncharacterized protein</fullName>
    </submittedName>
</protein>
<keyword evidence="2" id="KW-1185">Reference proteome</keyword>
<accession>A0A3R7H1Q9</accession>
<dbReference type="Proteomes" id="UP000286415">
    <property type="component" value="Unassembled WGS sequence"/>
</dbReference>
<name>A0A3R7H1Q9_CLOSI</name>
<organism evidence="1 2">
    <name type="scientific">Clonorchis sinensis</name>
    <name type="common">Chinese liver fluke</name>
    <dbReference type="NCBI Taxonomy" id="79923"/>
    <lineage>
        <taxon>Eukaryota</taxon>
        <taxon>Metazoa</taxon>
        <taxon>Spiralia</taxon>
        <taxon>Lophotrochozoa</taxon>
        <taxon>Platyhelminthes</taxon>
        <taxon>Trematoda</taxon>
        <taxon>Digenea</taxon>
        <taxon>Opisthorchiida</taxon>
        <taxon>Opisthorchiata</taxon>
        <taxon>Opisthorchiidae</taxon>
        <taxon>Clonorchis</taxon>
    </lineage>
</organism>
<dbReference type="EMBL" id="NIRI02000013">
    <property type="protein sequence ID" value="KAG5452940.1"/>
    <property type="molecule type" value="Genomic_DNA"/>
</dbReference>
<dbReference type="AlphaFoldDB" id="A0A3R7H1Q9"/>
<dbReference type="InParanoid" id="A0A3R7H1Q9"/>
<evidence type="ECO:0000313" key="1">
    <source>
        <dbReference type="EMBL" id="KAG5452940.1"/>
    </source>
</evidence>
<reference evidence="1 2" key="2">
    <citation type="journal article" date="2021" name="Genomics">
        <title>High-quality reference genome for Clonorchis sinensis.</title>
        <authorList>
            <person name="Young N.D."/>
            <person name="Stroehlein A.J."/>
            <person name="Kinkar L."/>
            <person name="Wang T."/>
            <person name="Sohn W.M."/>
            <person name="Chang B.C.H."/>
            <person name="Kaur P."/>
            <person name="Weisz D."/>
            <person name="Dudchenko O."/>
            <person name="Aiden E.L."/>
            <person name="Korhonen P.K."/>
            <person name="Gasser R.B."/>
        </authorList>
    </citation>
    <scope>NUCLEOTIDE SEQUENCE [LARGE SCALE GENOMIC DNA]</scope>
    <source>
        <strain evidence="1">Cs-k2</strain>
    </source>
</reference>
<gene>
    <name evidence="1" type="ORF">CSKR_107487</name>
</gene>
<sequence length="173" mass="19698">MYDTKKQQKIAEDKRRRLCQVNTCDQMETPEMKSRMKKENVEVTSYPSLNEQLRTVNPDTTLDSAAIGSFRCNTFSAHCCRVIRRKCEDHDTVKVTRSSGMRSACPNYELEIAQRLRREHTDRMVHSSTQTWASRLLLSTLGNSGSIYAQMLPSGGTAARHQKGATTERLLLI</sequence>
<evidence type="ECO:0000313" key="2">
    <source>
        <dbReference type="Proteomes" id="UP000286415"/>
    </source>
</evidence>